<keyword evidence="1" id="KW-1133">Transmembrane helix</keyword>
<name>A0A1M5NG43_9ACTN</name>
<evidence type="ECO:0000313" key="3">
    <source>
        <dbReference type="Proteomes" id="UP000184471"/>
    </source>
</evidence>
<proteinExistence type="predicted"/>
<organism evidence="2 3">
    <name type="scientific">Geodermatophilus nigrescens</name>
    <dbReference type="NCBI Taxonomy" id="1070870"/>
    <lineage>
        <taxon>Bacteria</taxon>
        <taxon>Bacillati</taxon>
        <taxon>Actinomycetota</taxon>
        <taxon>Actinomycetes</taxon>
        <taxon>Geodermatophilales</taxon>
        <taxon>Geodermatophilaceae</taxon>
        <taxon>Geodermatophilus</taxon>
    </lineage>
</organism>
<dbReference type="AlphaFoldDB" id="A0A1M5NG43"/>
<dbReference type="STRING" id="1070870.SAMN05444351_3542"/>
<dbReference type="Proteomes" id="UP000184471">
    <property type="component" value="Unassembled WGS sequence"/>
</dbReference>
<keyword evidence="1" id="KW-0472">Membrane</keyword>
<evidence type="ECO:0000313" key="2">
    <source>
        <dbReference type="EMBL" id="SHG88189.1"/>
    </source>
</evidence>
<dbReference type="EMBL" id="FQVX01000003">
    <property type="protein sequence ID" value="SHG88189.1"/>
    <property type="molecule type" value="Genomic_DNA"/>
</dbReference>
<accession>A0A1M5NG43</accession>
<sequence>MGRVGPVAHHAAPVTHLDGRRSYDARVVRPLRTGDPAEGDVIRLSPAGRRARLAASLVVLALLLAGTVWGTDAHFPFGPFKMYSTRASNDAPVVSTRVVGLTGDGREVRLSGGEVGLRRAEFEGQLPRLVNDPALLVLLADTYAEHHPGGPELVEVQVVQRHFELVDGEVTGAWTDEVLVEQELEVGP</sequence>
<keyword evidence="1" id="KW-0812">Transmembrane</keyword>
<keyword evidence="3" id="KW-1185">Reference proteome</keyword>
<reference evidence="2 3" key="1">
    <citation type="submission" date="2016-11" db="EMBL/GenBank/DDBJ databases">
        <authorList>
            <person name="Jaros S."/>
            <person name="Januszkiewicz K."/>
            <person name="Wedrychowicz H."/>
        </authorList>
    </citation>
    <scope>NUCLEOTIDE SEQUENCE [LARGE SCALE GENOMIC DNA]</scope>
    <source>
        <strain evidence="2 3">DSM 45408</strain>
    </source>
</reference>
<evidence type="ECO:0000256" key="1">
    <source>
        <dbReference type="SAM" id="Phobius"/>
    </source>
</evidence>
<gene>
    <name evidence="2" type="ORF">SAMN05444351_3542</name>
</gene>
<feature type="transmembrane region" description="Helical" evidence="1">
    <location>
        <begin position="53"/>
        <end position="71"/>
    </location>
</feature>
<protein>
    <submittedName>
        <fullName evidence="2">Uncharacterized protein</fullName>
    </submittedName>
</protein>